<dbReference type="EMBL" id="JAQIOY010000002">
    <property type="protein sequence ID" value="MDA7424349.1"/>
    <property type="molecule type" value="Genomic_DNA"/>
</dbReference>
<dbReference type="PANTHER" id="PTHR30040:SF2">
    <property type="entry name" value="FAD:PROTEIN FMN TRANSFERASE"/>
    <property type="match status" value="1"/>
</dbReference>
<dbReference type="SUPFAM" id="SSF143631">
    <property type="entry name" value="ApbE-like"/>
    <property type="match status" value="1"/>
</dbReference>
<dbReference type="Pfam" id="PF02424">
    <property type="entry name" value="ApbE"/>
    <property type="match status" value="1"/>
</dbReference>
<evidence type="ECO:0000256" key="3">
    <source>
        <dbReference type="ARBA" id="ARBA00016337"/>
    </source>
</evidence>
<accession>A0ABT4XQX0</accession>
<gene>
    <name evidence="12" type="ORF">PFY00_06405</name>
</gene>
<sequence>MMNRRRFLSLSAAFACAPRLAQAQTWSGYALGADVAITLSGPRQLVDAELQAIPERINELENRFSLYRPGSDLSRLNRDGWIWTDAAFSDLIKAADTAHGLSDGLFDPTVQSLWSALATGADPEPARQLIGWHKVRHDPLGKLRIEPGQKLTFNGIAQGYVTDVIRNRLKARGFERALINIGEYSAIGGPFRLGLSDPEHGILGQRTLRHGALATSSPSALPLGSGATHILGPQGQSPIWSTVSIEGPTAVMADALSTAAVFMTQTQLVRLKKAAALYRITVVGPEGDLRSI</sequence>
<dbReference type="GO" id="GO:0016740">
    <property type="term" value="F:transferase activity"/>
    <property type="evidence" value="ECO:0007669"/>
    <property type="project" value="UniProtKB-KW"/>
</dbReference>
<dbReference type="InterPro" id="IPR024932">
    <property type="entry name" value="ApbE"/>
</dbReference>
<evidence type="ECO:0000256" key="11">
    <source>
        <dbReference type="SAM" id="SignalP"/>
    </source>
</evidence>
<comment type="caution">
    <text evidence="12">The sequence shown here is derived from an EMBL/GenBank/DDBJ whole genome shotgun (WGS) entry which is preliminary data.</text>
</comment>
<protein>
    <recommendedName>
        <fullName evidence="3">FAD:protein FMN transferase</fullName>
        <ecNumber evidence="2">2.7.1.180</ecNumber>
    </recommendedName>
    <alternativeName>
        <fullName evidence="9">Flavin transferase</fullName>
    </alternativeName>
</protein>
<dbReference type="RefSeq" id="WP_271431707.1">
    <property type="nucleotide sequence ID" value="NZ_JAQIOY010000002.1"/>
</dbReference>
<keyword evidence="7" id="KW-0274">FAD</keyword>
<evidence type="ECO:0000256" key="10">
    <source>
        <dbReference type="ARBA" id="ARBA00048540"/>
    </source>
</evidence>
<evidence type="ECO:0000256" key="4">
    <source>
        <dbReference type="ARBA" id="ARBA00022630"/>
    </source>
</evidence>
<keyword evidence="11" id="KW-0732">Signal</keyword>
<evidence type="ECO:0000256" key="6">
    <source>
        <dbReference type="ARBA" id="ARBA00022723"/>
    </source>
</evidence>
<dbReference type="PANTHER" id="PTHR30040">
    <property type="entry name" value="THIAMINE BIOSYNTHESIS LIPOPROTEIN APBE"/>
    <property type="match status" value="1"/>
</dbReference>
<keyword evidence="8" id="KW-0460">Magnesium</keyword>
<evidence type="ECO:0000256" key="1">
    <source>
        <dbReference type="ARBA" id="ARBA00001946"/>
    </source>
</evidence>
<comment type="cofactor">
    <cofactor evidence="1">
        <name>Mg(2+)</name>
        <dbReference type="ChEBI" id="CHEBI:18420"/>
    </cofactor>
</comment>
<evidence type="ECO:0000256" key="2">
    <source>
        <dbReference type="ARBA" id="ARBA00011955"/>
    </source>
</evidence>
<evidence type="ECO:0000313" key="13">
    <source>
        <dbReference type="Proteomes" id="UP001210720"/>
    </source>
</evidence>
<keyword evidence="13" id="KW-1185">Reference proteome</keyword>
<evidence type="ECO:0000256" key="5">
    <source>
        <dbReference type="ARBA" id="ARBA00022679"/>
    </source>
</evidence>
<evidence type="ECO:0000313" key="12">
    <source>
        <dbReference type="EMBL" id="MDA7424349.1"/>
    </source>
</evidence>
<evidence type="ECO:0000256" key="8">
    <source>
        <dbReference type="ARBA" id="ARBA00022842"/>
    </source>
</evidence>
<evidence type="ECO:0000256" key="9">
    <source>
        <dbReference type="ARBA" id="ARBA00031306"/>
    </source>
</evidence>
<feature type="signal peptide" evidence="11">
    <location>
        <begin position="1"/>
        <end position="23"/>
    </location>
</feature>
<name>A0ABT4XQX0_9RHOB</name>
<proteinExistence type="predicted"/>
<dbReference type="EC" id="2.7.1.180" evidence="2"/>
<organism evidence="12 13">
    <name type="scientific">Thalassococcus lentus</name>
    <dbReference type="NCBI Taxonomy" id="1210524"/>
    <lineage>
        <taxon>Bacteria</taxon>
        <taxon>Pseudomonadati</taxon>
        <taxon>Pseudomonadota</taxon>
        <taxon>Alphaproteobacteria</taxon>
        <taxon>Rhodobacterales</taxon>
        <taxon>Roseobacteraceae</taxon>
        <taxon>Thalassococcus</taxon>
    </lineage>
</organism>
<keyword evidence="5 12" id="KW-0808">Transferase</keyword>
<keyword evidence="4" id="KW-0285">Flavoprotein</keyword>
<comment type="catalytic activity">
    <reaction evidence="10">
        <text>L-threonyl-[protein] + FAD = FMN-L-threonyl-[protein] + AMP + H(+)</text>
        <dbReference type="Rhea" id="RHEA:36847"/>
        <dbReference type="Rhea" id="RHEA-COMP:11060"/>
        <dbReference type="Rhea" id="RHEA-COMP:11061"/>
        <dbReference type="ChEBI" id="CHEBI:15378"/>
        <dbReference type="ChEBI" id="CHEBI:30013"/>
        <dbReference type="ChEBI" id="CHEBI:57692"/>
        <dbReference type="ChEBI" id="CHEBI:74257"/>
        <dbReference type="ChEBI" id="CHEBI:456215"/>
        <dbReference type="EC" id="2.7.1.180"/>
    </reaction>
</comment>
<keyword evidence="6" id="KW-0479">Metal-binding</keyword>
<dbReference type="InterPro" id="IPR003374">
    <property type="entry name" value="ApbE-like_sf"/>
</dbReference>
<evidence type="ECO:0000256" key="7">
    <source>
        <dbReference type="ARBA" id="ARBA00022827"/>
    </source>
</evidence>
<reference evidence="12 13" key="1">
    <citation type="submission" date="2023-01" db="EMBL/GenBank/DDBJ databases">
        <title>Thalassococcus onchidii sp. nov., isolated from a marine invertebrate from the South China Sea.</title>
        <authorList>
            <person name="Xu S."/>
            <person name="Liu Z."/>
            <person name="Xu Y."/>
        </authorList>
    </citation>
    <scope>NUCLEOTIDE SEQUENCE [LARGE SCALE GENOMIC DNA]</scope>
    <source>
        <strain evidence="12 13">KCTC 32084</strain>
    </source>
</reference>
<dbReference type="Proteomes" id="UP001210720">
    <property type="component" value="Unassembled WGS sequence"/>
</dbReference>
<feature type="chain" id="PRO_5046311842" description="FAD:protein FMN transferase" evidence="11">
    <location>
        <begin position="24"/>
        <end position="292"/>
    </location>
</feature>
<dbReference type="Gene3D" id="3.10.520.10">
    <property type="entry name" value="ApbE-like domains"/>
    <property type="match status" value="1"/>
</dbReference>